<comment type="caution">
    <text evidence="2">The sequence shown here is derived from an EMBL/GenBank/DDBJ whole genome shotgun (WGS) entry which is preliminary data.</text>
</comment>
<evidence type="ECO:0000259" key="1">
    <source>
        <dbReference type="Pfam" id="PF23198"/>
    </source>
</evidence>
<proteinExistence type="predicted"/>
<gene>
    <name evidence="2" type="ORF">CCAP1982_LOCUS23358</name>
</gene>
<reference evidence="2" key="1">
    <citation type="submission" date="2020-11" db="EMBL/GenBank/DDBJ databases">
        <authorList>
            <person name="Whitehead M."/>
        </authorList>
    </citation>
    <scope>NUCLEOTIDE SEQUENCE</scope>
    <source>
        <strain evidence="2">EGII</strain>
    </source>
</reference>
<dbReference type="Gene3D" id="3.40.50.2300">
    <property type="match status" value="1"/>
</dbReference>
<keyword evidence="3" id="KW-1185">Reference proteome</keyword>
<protein>
    <submittedName>
        <fullName evidence="2">(Mediterranean fruit fly) hypothetical protein</fullName>
    </submittedName>
</protein>
<evidence type="ECO:0000313" key="2">
    <source>
        <dbReference type="EMBL" id="CAD7015416.1"/>
    </source>
</evidence>
<dbReference type="Pfam" id="PF23198">
    <property type="entry name" value="PDE8A_N"/>
    <property type="match status" value="1"/>
</dbReference>
<dbReference type="AlphaFoldDB" id="A0A811VIY7"/>
<dbReference type="InterPro" id="IPR057304">
    <property type="entry name" value="PDE8-like_REC_N"/>
</dbReference>
<sequence>MDVKFPTVLPPNPQLKALLVFHKSDNICEVVTEACHRQQLDVTVARTKEGALETLSSTSEEFYHLIIIDARSTKHLDAEYIARSIRHTNGHHFTTIIAVVKRVSLKRMRY</sequence>
<dbReference type="OrthoDB" id="189220at2759"/>
<organism evidence="2 3">
    <name type="scientific">Ceratitis capitata</name>
    <name type="common">Mediterranean fruit fly</name>
    <name type="synonym">Tephritis capitata</name>
    <dbReference type="NCBI Taxonomy" id="7213"/>
    <lineage>
        <taxon>Eukaryota</taxon>
        <taxon>Metazoa</taxon>
        <taxon>Ecdysozoa</taxon>
        <taxon>Arthropoda</taxon>
        <taxon>Hexapoda</taxon>
        <taxon>Insecta</taxon>
        <taxon>Pterygota</taxon>
        <taxon>Neoptera</taxon>
        <taxon>Endopterygota</taxon>
        <taxon>Diptera</taxon>
        <taxon>Brachycera</taxon>
        <taxon>Muscomorpha</taxon>
        <taxon>Tephritoidea</taxon>
        <taxon>Tephritidae</taxon>
        <taxon>Ceratitis</taxon>
        <taxon>Ceratitis</taxon>
    </lineage>
</organism>
<evidence type="ECO:0000313" key="3">
    <source>
        <dbReference type="Proteomes" id="UP000606786"/>
    </source>
</evidence>
<accession>A0A811VIY7</accession>
<dbReference type="EMBL" id="CAJHJT010000056">
    <property type="protein sequence ID" value="CAD7015416.1"/>
    <property type="molecule type" value="Genomic_DNA"/>
</dbReference>
<dbReference type="Proteomes" id="UP000606786">
    <property type="component" value="Unassembled WGS sequence"/>
</dbReference>
<feature type="domain" description="PDE8-like REC N-terminal" evidence="1">
    <location>
        <begin position="12"/>
        <end position="104"/>
    </location>
</feature>
<name>A0A811VIY7_CERCA</name>